<feature type="region of interest" description="Disordered" evidence="1">
    <location>
        <begin position="165"/>
        <end position="200"/>
    </location>
</feature>
<feature type="domain" description="BZIP" evidence="2">
    <location>
        <begin position="180"/>
        <end position="243"/>
    </location>
</feature>
<feature type="compositionally biased region" description="Polar residues" evidence="1">
    <location>
        <begin position="29"/>
        <end position="38"/>
    </location>
</feature>
<gene>
    <name evidence="3" type="ORF">BRAFLDRAFT_126962</name>
</gene>
<dbReference type="Pfam" id="PF00170">
    <property type="entry name" value="bZIP_1"/>
    <property type="match status" value="1"/>
</dbReference>
<evidence type="ECO:0000256" key="1">
    <source>
        <dbReference type="SAM" id="MobiDB-lite"/>
    </source>
</evidence>
<dbReference type="FunFam" id="1.20.5.170:FF:000155">
    <property type="entry name" value="CREB/ATF bZIP transcription factor"/>
    <property type="match status" value="1"/>
</dbReference>
<dbReference type="EMBL" id="GG666521">
    <property type="protein sequence ID" value="EEN59267.1"/>
    <property type="molecule type" value="Genomic_DNA"/>
</dbReference>
<dbReference type="InterPro" id="IPR004827">
    <property type="entry name" value="bZIP"/>
</dbReference>
<dbReference type="CDD" id="cd14706">
    <property type="entry name" value="bZIP_CREBZF"/>
    <property type="match status" value="1"/>
</dbReference>
<dbReference type="SUPFAM" id="SSF57959">
    <property type="entry name" value="Leucine zipper domain"/>
    <property type="match status" value="1"/>
</dbReference>
<dbReference type="SMART" id="SM00338">
    <property type="entry name" value="BRLZ"/>
    <property type="match status" value="1"/>
</dbReference>
<proteinExistence type="predicted"/>
<reference evidence="3" key="1">
    <citation type="journal article" date="2008" name="Nature">
        <title>The amphioxus genome and the evolution of the chordate karyotype.</title>
        <authorList>
            <consortium name="US DOE Joint Genome Institute (JGI-PGF)"/>
            <person name="Putnam N.H."/>
            <person name="Butts T."/>
            <person name="Ferrier D.E.K."/>
            <person name="Furlong R.F."/>
            <person name="Hellsten U."/>
            <person name="Kawashima T."/>
            <person name="Robinson-Rechavi M."/>
            <person name="Shoguchi E."/>
            <person name="Terry A."/>
            <person name="Yu J.-K."/>
            <person name="Benito-Gutierrez E.L."/>
            <person name="Dubchak I."/>
            <person name="Garcia-Fernandez J."/>
            <person name="Gibson-Brown J.J."/>
            <person name="Grigoriev I.V."/>
            <person name="Horton A.C."/>
            <person name="de Jong P.J."/>
            <person name="Jurka J."/>
            <person name="Kapitonov V.V."/>
            <person name="Kohara Y."/>
            <person name="Kuroki Y."/>
            <person name="Lindquist E."/>
            <person name="Lucas S."/>
            <person name="Osoegawa K."/>
            <person name="Pennacchio L.A."/>
            <person name="Salamov A.A."/>
            <person name="Satou Y."/>
            <person name="Sauka-Spengler T."/>
            <person name="Schmutz J."/>
            <person name="Shin-I T."/>
            <person name="Toyoda A."/>
            <person name="Bronner-Fraser M."/>
            <person name="Fujiyama A."/>
            <person name="Holland L.Z."/>
            <person name="Holland P.W.H."/>
            <person name="Satoh N."/>
            <person name="Rokhsar D.S."/>
        </authorList>
    </citation>
    <scope>NUCLEOTIDE SEQUENCE [LARGE SCALE GENOMIC DNA]</scope>
    <source>
        <strain evidence="3">S238N-H82</strain>
        <tissue evidence="3">Testes</tissue>
    </source>
</reference>
<dbReference type="PROSITE" id="PS50217">
    <property type="entry name" value="BZIP"/>
    <property type="match status" value="1"/>
</dbReference>
<protein>
    <recommendedName>
        <fullName evidence="2">BZIP domain-containing protein</fullName>
    </recommendedName>
</protein>
<feature type="region of interest" description="Disordered" evidence="1">
    <location>
        <begin position="268"/>
        <end position="299"/>
    </location>
</feature>
<sequence length="329" mass="36730">MADLFDDHFLPLLDSLDSFDSFGLGLEGEQQNFGTSPSHESDRSMASPASSTEDYASDAADQLFAELQSSDFNFDNLHLTKTEQDEEETIRGLFEGEKTRVENDFNLNNTSQDDEVHSPLGGEEKRVENVGMSQSGALKKVAGKPMILKVQLPVLPPETIRQLTKRATPAPTPQAPPKAQQESEEVRKRNAEAARQNRLRKKHYLQDLEGKVDKLEKENTSLKKENSKMQTVISSMEEELEYLKSVLANQSTLSNLLKNIDTMEGVSLTTSFPSNRKRKAGEKDHDYSKGKKKRHTENSGGVCLHVNKDQVSLEFCSKCAHMAVGGERQ</sequence>
<dbReference type="STRING" id="7739.C3YKA6"/>
<dbReference type="InterPro" id="IPR046347">
    <property type="entry name" value="bZIP_sf"/>
</dbReference>
<name>C3YKA6_BRAFL</name>
<dbReference type="Gene3D" id="1.20.5.170">
    <property type="match status" value="1"/>
</dbReference>
<dbReference type="AlphaFoldDB" id="C3YKA6"/>
<dbReference type="GO" id="GO:0003700">
    <property type="term" value="F:DNA-binding transcription factor activity"/>
    <property type="evidence" value="ECO:0007669"/>
    <property type="project" value="InterPro"/>
</dbReference>
<dbReference type="InParanoid" id="C3YKA6"/>
<dbReference type="eggNOG" id="ENOG502RYHQ">
    <property type="taxonomic scope" value="Eukaryota"/>
</dbReference>
<dbReference type="PROSITE" id="PS00036">
    <property type="entry name" value="BZIP_BASIC"/>
    <property type="match status" value="1"/>
</dbReference>
<organism>
    <name type="scientific">Branchiostoma floridae</name>
    <name type="common">Florida lancelet</name>
    <name type="synonym">Amphioxus</name>
    <dbReference type="NCBI Taxonomy" id="7739"/>
    <lineage>
        <taxon>Eukaryota</taxon>
        <taxon>Metazoa</taxon>
        <taxon>Chordata</taxon>
        <taxon>Cephalochordata</taxon>
        <taxon>Leptocardii</taxon>
        <taxon>Amphioxiformes</taxon>
        <taxon>Branchiostomatidae</taxon>
        <taxon>Branchiostoma</taxon>
    </lineage>
</organism>
<accession>C3YKA6</accession>
<evidence type="ECO:0000313" key="3">
    <source>
        <dbReference type="EMBL" id="EEN59267.1"/>
    </source>
</evidence>
<feature type="region of interest" description="Disordered" evidence="1">
    <location>
        <begin position="26"/>
        <end position="60"/>
    </location>
</feature>
<evidence type="ECO:0000259" key="2">
    <source>
        <dbReference type="PROSITE" id="PS50217"/>
    </source>
</evidence>